<reference evidence="1" key="1">
    <citation type="submission" date="2020-08" db="EMBL/GenBank/DDBJ databases">
        <title>Multicomponent nature underlies the extraordinary mechanical properties of spider dragline silk.</title>
        <authorList>
            <person name="Kono N."/>
            <person name="Nakamura H."/>
            <person name="Mori M."/>
            <person name="Yoshida Y."/>
            <person name="Ohtoshi R."/>
            <person name="Malay A.D."/>
            <person name="Moran D.A.P."/>
            <person name="Tomita M."/>
            <person name="Numata K."/>
            <person name="Arakawa K."/>
        </authorList>
    </citation>
    <scope>NUCLEOTIDE SEQUENCE</scope>
</reference>
<dbReference type="Proteomes" id="UP000887013">
    <property type="component" value="Unassembled WGS sequence"/>
</dbReference>
<name>A0A8X6T260_NEPPI</name>
<proteinExistence type="predicted"/>
<sequence>MNQVPCSLKRDLLWMRVAKGGLFDRGRFVGCYKDWGYKKEVGRWTFSSLCRERTAMYLWTIERKNMFLVLAAVLRLGER</sequence>
<protein>
    <submittedName>
        <fullName evidence="1">Uncharacterized protein</fullName>
    </submittedName>
</protein>
<dbReference type="EMBL" id="BMAW01049112">
    <property type="protein sequence ID" value="GFS69272.1"/>
    <property type="molecule type" value="Genomic_DNA"/>
</dbReference>
<gene>
    <name evidence="1" type="ORF">NPIL_689241</name>
</gene>
<dbReference type="AlphaFoldDB" id="A0A8X6T260"/>
<organism evidence="1 2">
    <name type="scientific">Nephila pilipes</name>
    <name type="common">Giant wood spider</name>
    <name type="synonym">Nephila maculata</name>
    <dbReference type="NCBI Taxonomy" id="299642"/>
    <lineage>
        <taxon>Eukaryota</taxon>
        <taxon>Metazoa</taxon>
        <taxon>Ecdysozoa</taxon>
        <taxon>Arthropoda</taxon>
        <taxon>Chelicerata</taxon>
        <taxon>Arachnida</taxon>
        <taxon>Araneae</taxon>
        <taxon>Araneomorphae</taxon>
        <taxon>Entelegynae</taxon>
        <taxon>Araneoidea</taxon>
        <taxon>Nephilidae</taxon>
        <taxon>Nephila</taxon>
    </lineage>
</organism>
<accession>A0A8X6T260</accession>
<evidence type="ECO:0000313" key="1">
    <source>
        <dbReference type="EMBL" id="GFS69272.1"/>
    </source>
</evidence>
<keyword evidence="2" id="KW-1185">Reference proteome</keyword>
<evidence type="ECO:0000313" key="2">
    <source>
        <dbReference type="Proteomes" id="UP000887013"/>
    </source>
</evidence>
<comment type="caution">
    <text evidence="1">The sequence shown here is derived from an EMBL/GenBank/DDBJ whole genome shotgun (WGS) entry which is preliminary data.</text>
</comment>